<feature type="compositionally biased region" description="Low complexity" evidence="1">
    <location>
        <begin position="13"/>
        <end position="31"/>
    </location>
</feature>
<feature type="compositionally biased region" description="Pro residues" evidence="1">
    <location>
        <begin position="245"/>
        <end position="254"/>
    </location>
</feature>
<accession>A0A1M7TC38</accession>
<dbReference type="Pfam" id="PF02120">
    <property type="entry name" value="Flg_hook"/>
    <property type="match status" value="1"/>
</dbReference>
<organism evidence="3 4">
    <name type="scientific">Oceanicella actignis</name>
    <dbReference type="NCBI Taxonomy" id="1189325"/>
    <lineage>
        <taxon>Bacteria</taxon>
        <taxon>Pseudomonadati</taxon>
        <taxon>Pseudomonadota</taxon>
        <taxon>Alphaproteobacteria</taxon>
        <taxon>Rhodobacterales</taxon>
        <taxon>Paracoccaceae</taxon>
        <taxon>Oceanicella</taxon>
    </lineage>
</organism>
<feature type="compositionally biased region" description="Basic and acidic residues" evidence="1">
    <location>
        <begin position="291"/>
        <end position="310"/>
    </location>
</feature>
<feature type="compositionally biased region" description="Low complexity" evidence="1">
    <location>
        <begin position="52"/>
        <end position="64"/>
    </location>
</feature>
<gene>
    <name evidence="3" type="ORF">SAMN05216200_105201</name>
</gene>
<feature type="region of interest" description="Disordered" evidence="1">
    <location>
        <begin position="1"/>
        <end position="31"/>
    </location>
</feature>
<dbReference type="InterPro" id="IPR021136">
    <property type="entry name" value="Flagellar_hook_control-like_C"/>
</dbReference>
<proteinExistence type="predicted"/>
<evidence type="ECO:0000313" key="4">
    <source>
        <dbReference type="Proteomes" id="UP000184066"/>
    </source>
</evidence>
<evidence type="ECO:0000313" key="3">
    <source>
        <dbReference type="EMBL" id="SHN68228.1"/>
    </source>
</evidence>
<dbReference type="Gene3D" id="3.30.750.140">
    <property type="match status" value="1"/>
</dbReference>
<feature type="compositionally biased region" description="Basic and acidic residues" evidence="1">
    <location>
        <begin position="111"/>
        <end position="125"/>
    </location>
</feature>
<dbReference type="STRING" id="1189325.SAMN04488119_105202"/>
<dbReference type="InterPro" id="IPR038610">
    <property type="entry name" value="FliK-like_C_sf"/>
</dbReference>
<feature type="compositionally biased region" description="Polar residues" evidence="1">
    <location>
        <begin position="1"/>
        <end position="11"/>
    </location>
</feature>
<feature type="domain" description="Flagellar hook-length control protein-like C-terminal" evidence="2">
    <location>
        <begin position="361"/>
        <end position="429"/>
    </location>
</feature>
<sequence length="465" mass="47187">MIVAPATQTESLAPAAAPSPRRGESPAPEADFAAAFRAGLGERSIATATVKAPPMAAGASMPPDGGEEGDEAEPEGAPRPDFAMSLPDDALGRVAELPQSSAPVRDGAASESRDSREPTAERDDAPPAPGHAPEVVTSGPRTSIVESPQSAPHGPGSDQNGAETAALAAADLAFPRVAKPDEAGDSAASERAGSVDKIGAEAPEKGEAKKRVSNGAGQGGEAATPPLANAFPTSADPAQTLGAPPGGPAEPAAPPEVISVEQTDQTAPPARPTVGQGAEPPLALGSAEALRQGREIADRDAAEAEGKAEADGPDVLQPAARAERAERFHAAAPPAHGPDRASAGHVIRQLTEAVSRSDDGAVEVRLDPPELGRVRITMSAVDGTMNAHVSADRPEALDLMRRHAEQLSAELARLGHARVDLSFSSGGGQPGRPRGHDAFFSEAASDPAEPPALRRVFVTGLDMRV</sequence>
<reference evidence="3 4" key="1">
    <citation type="submission" date="2016-12" db="EMBL/GenBank/DDBJ databases">
        <authorList>
            <person name="Song W.-J."/>
            <person name="Kurnit D.M."/>
        </authorList>
    </citation>
    <scope>NUCLEOTIDE SEQUENCE [LARGE SCALE GENOMIC DNA]</scope>
    <source>
        <strain evidence="3 4">CGMCC 1.10808</strain>
    </source>
</reference>
<protein>
    <submittedName>
        <fullName evidence="3">Hook-length control protein FliK</fullName>
    </submittedName>
</protein>
<dbReference type="AlphaFoldDB" id="A0A1M7TC38"/>
<evidence type="ECO:0000256" key="1">
    <source>
        <dbReference type="SAM" id="MobiDB-lite"/>
    </source>
</evidence>
<evidence type="ECO:0000259" key="2">
    <source>
        <dbReference type="Pfam" id="PF02120"/>
    </source>
</evidence>
<feature type="region of interest" description="Disordered" evidence="1">
    <location>
        <begin position="423"/>
        <end position="448"/>
    </location>
</feature>
<dbReference type="OrthoDB" id="7203912at2"/>
<feature type="region of interest" description="Disordered" evidence="1">
    <location>
        <begin position="47"/>
        <end position="342"/>
    </location>
</feature>
<dbReference type="Proteomes" id="UP000184066">
    <property type="component" value="Unassembled WGS sequence"/>
</dbReference>
<feature type="compositionally biased region" description="Polar residues" evidence="1">
    <location>
        <begin position="139"/>
        <end position="150"/>
    </location>
</feature>
<feature type="compositionally biased region" description="Acidic residues" evidence="1">
    <location>
        <begin position="65"/>
        <end position="74"/>
    </location>
</feature>
<feature type="compositionally biased region" description="Basic and acidic residues" evidence="1">
    <location>
        <begin position="198"/>
        <end position="210"/>
    </location>
</feature>
<dbReference type="RefSeq" id="WP_125459024.1">
    <property type="nucleotide sequence ID" value="NZ_FOHL01000005.1"/>
</dbReference>
<dbReference type="EMBL" id="FRDL01000005">
    <property type="protein sequence ID" value="SHN68228.1"/>
    <property type="molecule type" value="Genomic_DNA"/>
</dbReference>
<name>A0A1M7TC38_9RHOB</name>
<dbReference type="CDD" id="cd17470">
    <property type="entry name" value="T3SS_Flik_C"/>
    <property type="match status" value="1"/>
</dbReference>
<keyword evidence="4" id="KW-1185">Reference proteome</keyword>